<keyword evidence="1" id="KW-0472">Membrane</keyword>
<proteinExistence type="predicted"/>
<dbReference type="Proteomes" id="UP000463470">
    <property type="component" value="Unassembled WGS sequence"/>
</dbReference>
<dbReference type="RefSeq" id="WP_161259712.1">
    <property type="nucleotide sequence ID" value="NZ_WXEY01000028.1"/>
</dbReference>
<keyword evidence="3" id="KW-1185">Reference proteome</keyword>
<comment type="caution">
    <text evidence="2">The sequence shown here is derived from an EMBL/GenBank/DDBJ whole genome shotgun (WGS) entry which is preliminary data.</text>
</comment>
<protein>
    <submittedName>
        <fullName evidence="2">Uncharacterized protein</fullName>
    </submittedName>
</protein>
<keyword evidence="1" id="KW-0812">Transmembrane</keyword>
<gene>
    <name evidence="2" type="ORF">GTO91_15900</name>
</gene>
<dbReference type="AlphaFoldDB" id="A0A845LE48"/>
<name>A0A845LE48_9FIRM</name>
<dbReference type="EMBL" id="WXEY01000028">
    <property type="protein sequence ID" value="MZP31191.1"/>
    <property type="molecule type" value="Genomic_DNA"/>
</dbReference>
<feature type="transmembrane region" description="Helical" evidence="1">
    <location>
        <begin position="21"/>
        <end position="40"/>
    </location>
</feature>
<evidence type="ECO:0000313" key="2">
    <source>
        <dbReference type="EMBL" id="MZP31191.1"/>
    </source>
</evidence>
<dbReference type="OrthoDB" id="9825083at2"/>
<evidence type="ECO:0000256" key="1">
    <source>
        <dbReference type="SAM" id="Phobius"/>
    </source>
</evidence>
<organism evidence="2 3">
    <name type="scientific">Heliomicrobium undosum</name>
    <dbReference type="NCBI Taxonomy" id="121734"/>
    <lineage>
        <taxon>Bacteria</taxon>
        <taxon>Bacillati</taxon>
        <taxon>Bacillota</taxon>
        <taxon>Clostridia</taxon>
        <taxon>Eubacteriales</taxon>
        <taxon>Heliobacteriaceae</taxon>
        <taxon>Heliomicrobium</taxon>
    </lineage>
</organism>
<keyword evidence="1" id="KW-1133">Transmembrane helix</keyword>
<sequence length="257" mass="28950">MANEIERCLTLRKPDDTERGSIILVLLIAIVMMTTATVLIEGTLSEFLSDRNRQNDIVARYAAEAGAEQYLYEVVCKLNEQKAYTLRSESSITPPLMTGSTNWEVEDESGSIEPIRSDLSYYTYLDISEIDDNNDFGWTSTSPGNRLPDGGFFLLNPSVGIAITNNSSEEESASFIEEERQNPKIYLPTIPEIGSEPVDSFQLRFTVTAQTAAGISRDLEVTSGFNVKLKENHEEYSQRFYNGSFITTMEWEFELLK</sequence>
<accession>A0A845LE48</accession>
<reference evidence="2 3" key="1">
    <citation type="submission" date="2020-01" db="EMBL/GenBank/DDBJ databases">
        <title>Whole-genome sequence of Heliobacterium undosum DSM 13378.</title>
        <authorList>
            <person name="Kyndt J.A."/>
            <person name="Meyer T.E."/>
        </authorList>
    </citation>
    <scope>NUCLEOTIDE SEQUENCE [LARGE SCALE GENOMIC DNA]</scope>
    <source>
        <strain evidence="2 3">DSM 13378</strain>
    </source>
</reference>
<evidence type="ECO:0000313" key="3">
    <source>
        <dbReference type="Proteomes" id="UP000463470"/>
    </source>
</evidence>